<dbReference type="Gene3D" id="4.10.240.10">
    <property type="entry name" value="Zn(2)-C6 fungal-type DNA-binding domain"/>
    <property type="match status" value="1"/>
</dbReference>
<evidence type="ECO:0000313" key="6">
    <source>
        <dbReference type="EMBL" id="KAJ4394042.1"/>
    </source>
</evidence>
<feature type="compositionally biased region" description="Polar residues" evidence="4">
    <location>
        <begin position="93"/>
        <end position="103"/>
    </location>
</feature>
<sequence>MFMALPAPRKIKCLKVYPCPHCVRGGLECIFPARKKDRAPRRNKNSELLNRLAKLEAIVGQVDPAAAAVAGTGEAAVTIATASAVVQQQQQQRSEFQSDSRNPQKVCPQVQPISKNDPAAKYVSGEFWANLSTEVEGIKTVLEQPSEAEDESDTDGDDHTLSPKSGRQASYSNSSSNLVSAAIFGNPQSANATVPLRHPPPERIKKLRDLYFRNVDMLIKILHRPTIEKEFDLFIVNPEDNSPSQSKEALYFAMYFAAITSLSPERCQSQLGEDRAVLSAQYRQAVELALARADYLNNTSLECLQALTIYSAILRFHTKSRSSWALLALVYRLCQAHGLHRDGSGTAFTPYEAELRRRLWAQIIVLDVRAAQDRGTEPMIREADFNTVGPTNINDDAFHPDITVPLSQLASEGPTDVTFSRCTYACSCLYLHIHGPHSDFAKPSANDPSALPPPPTHAAEDDVIQRIKGLEDQFIIPALAHPTHFPSAMAAAVVRLTSLIFWLTIQYPFRVRQPTTKPRVSREHMLQTAVVIMELQAFGPSDVSVEEYEQRFSWWKDGYVQWHALSVALAELCVQTEGVLVDRAWATVDRVMPLLSHQVADSKKGALWRPIRKLLRKARERRAEAQLRRLRIDQGGVAVPTAETERAKENTEMLFPLPSSHDTSLHLEKGTAQGQRRATATDFEPNGIPFNADFSDMSAASNASPGLLGGHATALPPMPILQNAAHQWTIDFDDVDMYGEGDIPQQELDMMDWSAWNDFVNDANVSLDDNATTPGSNEGKDAETPAVASSSIITEREMPVGSLFV</sequence>
<gene>
    <name evidence="6" type="ORF">N0V93_003259</name>
</gene>
<dbReference type="PANTHER" id="PTHR31001:SF50">
    <property type="entry name" value="ZN(II)2CYS6 TRANSCRIPTION FACTOR (EUROFUNG)"/>
    <property type="match status" value="1"/>
</dbReference>
<keyword evidence="7" id="KW-1185">Reference proteome</keyword>
<dbReference type="EMBL" id="JAPEVB010000002">
    <property type="protein sequence ID" value="KAJ4394042.1"/>
    <property type="molecule type" value="Genomic_DNA"/>
</dbReference>
<feature type="domain" description="Xylanolytic transcriptional activator regulatory" evidence="5">
    <location>
        <begin position="323"/>
        <end position="396"/>
    </location>
</feature>
<proteinExistence type="predicted"/>
<reference evidence="6" key="1">
    <citation type="submission" date="2022-10" db="EMBL/GenBank/DDBJ databases">
        <title>Tapping the CABI collections for fungal endophytes: first genome assemblies for Collariella, Neodidymelliopsis, Ascochyta clinopodiicola, Didymella pomorum, Didymosphaeria variabile, Neocosmospora piperis and Neocucurbitaria cava.</title>
        <authorList>
            <person name="Hill R."/>
        </authorList>
    </citation>
    <scope>NUCLEOTIDE SEQUENCE</scope>
    <source>
        <strain evidence="6">IMI 355082</strain>
    </source>
</reference>
<evidence type="ECO:0000256" key="2">
    <source>
        <dbReference type="ARBA" id="ARBA00022723"/>
    </source>
</evidence>
<dbReference type="Pfam" id="PF04082">
    <property type="entry name" value="Fungal_trans"/>
    <property type="match status" value="1"/>
</dbReference>
<dbReference type="GO" id="GO:0008270">
    <property type="term" value="F:zinc ion binding"/>
    <property type="evidence" value="ECO:0007669"/>
    <property type="project" value="InterPro"/>
</dbReference>
<dbReference type="SMART" id="SM00906">
    <property type="entry name" value="Fungal_trans"/>
    <property type="match status" value="1"/>
</dbReference>
<accession>A0A9W8Z038</accession>
<feature type="region of interest" description="Disordered" evidence="4">
    <location>
        <begin position="91"/>
        <end position="115"/>
    </location>
</feature>
<evidence type="ECO:0000256" key="4">
    <source>
        <dbReference type="SAM" id="MobiDB-lite"/>
    </source>
</evidence>
<dbReference type="OrthoDB" id="435881at2759"/>
<name>A0A9W8Z038_9PEZI</name>
<dbReference type="InterPro" id="IPR007219">
    <property type="entry name" value="XnlR_reg_dom"/>
</dbReference>
<evidence type="ECO:0000313" key="7">
    <source>
        <dbReference type="Proteomes" id="UP001140453"/>
    </source>
</evidence>
<keyword evidence="2" id="KW-0479">Metal-binding</keyword>
<dbReference type="GO" id="GO:0000981">
    <property type="term" value="F:DNA-binding transcription factor activity, RNA polymerase II-specific"/>
    <property type="evidence" value="ECO:0007669"/>
    <property type="project" value="InterPro"/>
</dbReference>
<feature type="compositionally biased region" description="Acidic residues" evidence="4">
    <location>
        <begin position="146"/>
        <end position="156"/>
    </location>
</feature>
<feature type="compositionally biased region" description="Polar residues" evidence="4">
    <location>
        <begin position="766"/>
        <end position="776"/>
    </location>
</feature>
<dbReference type="InterPro" id="IPR050613">
    <property type="entry name" value="Sec_Metabolite_Reg"/>
</dbReference>
<evidence type="ECO:0000259" key="5">
    <source>
        <dbReference type="SMART" id="SM00906"/>
    </source>
</evidence>
<comment type="subcellular location">
    <subcellularLocation>
        <location evidence="1">Nucleus</location>
    </subcellularLocation>
</comment>
<dbReference type="InterPro" id="IPR036864">
    <property type="entry name" value="Zn2-C6_fun-type_DNA-bd_sf"/>
</dbReference>
<dbReference type="PANTHER" id="PTHR31001">
    <property type="entry name" value="UNCHARACTERIZED TRANSCRIPTIONAL REGULATORY PROTEIN"/>
    <property type="match status" value="1"/>
</dbReference>
<dbReference type="GO" id="GO:0005634">
    <property type="term" value="C:nucleus"/>
    <property type="evidence" value="ECO:0007669"/>
    <property type="project" value="UniProtKB-SubCell"/>
</dbReference>
<protein>
    <recommendedName>
        <fullName evidence="5">Xylanolytic transcriptional activator regulatory domain-containing protein</fullName>
    </recommendedName>
</protein>
<comment type="caution">
    <text evidence="6">The sequence shown here is derived from an EMBL/GenBank/DDBJ whole genome shotgun (WGS) entry which is preliminary data.</text>
</comment>
<dbReference type="GO" id="GO:0006351">
    <property type="term" value="P:DNA-templated transcription"/>
    <property type="evidence" value="ECO:0007669"/>
    <property type="project" value="InterPro"/>
</dbReference>
<organism evidence="6 7">
    <name type="scientific">Gnomoniopsis smithogilvyi</name>
    <dbReference type="NCBI Taxonomy" id="1191159"/>
    <lineage>
        <taxon>Eukaryota</taxon>
        <taxon>Fungi</taxon>
        <taxon>Dikarya</taxon>
        <taxon>Ascomycota</taxon>
        <taxon>Pezizomycotina</taxon>
        <taxon>Sordariomycetes</taxon>
        <taxon>Sordariomycetidae</taxon>
        <taxon>Diaporthales</taxon>
        <taxon>Gnomoniaceae</taxon>
        <taxon>Gnomoniopsis</taxon>
    </lineage>
</organism>
<keyword evidence="3" id="KW-0539">Nucleus</keyword>
<feature type="region of interest" description="Disordered" evidence="4">
    <location>
        <begin position="144"/>
        <end position="172"/>
    </location>
</feature>
<dbReference type="CDD" id="cd12148">
    <property type="entry name" value="fungal_TF_MHR"/>
    <property type="match status" value="1"/>
</dbReference>
<evidence type="ECO:0000256" key="3">
    <source>
        <dbReference type="ARBA" id="ARBA00023242"/>
    </source>
</evidence>
<feature type="region of interest" description="Disordered" evidence="4">
    <location>
        <begin position="766"/>
        <end position="788"/>
    </location>
</feature>
<dbReference type="GO" id="GO:0003677">
    <property type="term" value="F:DNA binding"/>
    <property type="evidence" value="ECO:0007669"/>
    <property type="project" value="InterPro"/>
</dbReference>
<dbReference type="Proteomes" id="UP001140453">
    <property type="component" value="Unassembled WGS sequence"/>
</dbReference>
<evidence type="ECO:0000256" key="1">
    <source>
        <dbReference type="ARBA" id="ARBA00004123"/>
    </source>
</evidence>
<dbReference type="AlphaFoldDB" id="A0A9W8Z038"/>